<dbReference type="RefSeq" id="WP_344687611.1">
    <property type="nucleotide sequence ID" value="NZ_BAAAVV010000002.1"/>
</dbReference>
<keyword evidence="2" id="KW-1185">Reference proteome</keyword>
<dbReference type="Proteomes" id="UP001499924">
    <property type="component" value="Unassembled WGS sequence"/>
</dbReference>
<organism evidence="1 2">
    <name type="scientific">Blastococcus jejuensis</name>
    <dbReference type="NCBI Taxonomy" id="351224"/>
    <lineage>
        <taxon>Bacteria</taxon>
        <taxon>Bacillati</taxon>
        <taxon>Actinomycetota</taxon>
        <taxon>Actinomycetes</taxon>
        <taxon>Geodermatophilales</taxon>
        <taxon>Geodermatophilaceae</taxon>
        <taxon>Blastococcus</taxon>
    </lineage>
</organism>
<dbReference type="EMBL" id="BAAAVV010000002">
    <property type="protein sequence ID" value="GAA3161030.1"/>
    <property type="molecule type" value="Genomic_DNA"/>
</dbReference>
<name>A0ABP6P2P5_9ACTN</name>
<sequence length="438" mass="44526">MDAGRRLLWLAAAAAAVVVLVVAPVDRTEQAPEAEAGTVVPTAVPVLGTGPPRGSLAHDAAFVEAVRRLPWTADEGPGPALGIRSVVFVGDVPGGRWALVVGEVLGPPDAPGSPADGPAGQSGLMAVWFGGRPGAAAADLVPLTVPTRAPADVPVALLDQRTGTLVVVAAPGDVVRVSERPVVLDTGQVDRAYRPMATTDGIAIGRLRPSDVPVTSAAAYDVERRGRTVAHGVPTTTGNRPGEALPVRLAEPRGPTPHSAAAVVAWTAERLVAPLGLARHELRLTVLWAGNVPGPGPESGTAAVVAATLPTGAVVVDGEWMLPVTSSSGRFVQGGDCGLGILPDGRPVEDRVHALVCEVLDPSGGGATVRTYLVVLTPPGVASVRLYDDDGDFLEEHENADGVLVVPAPRGTATVEAVTPGGVGLGRTELLGRGVLFE</sequence>
<comment type="caution">
    <text evidence="1">The sequence shown here is derived from an EMBL/GenBank/DDBJ whole genome shotgun (WGS) entry which is preliminary data.</text>
</comment>
<gene>
    <name evidence="1" type="ORF">GCM10010531_10790</name>
</gene>
<protein>
    <submittedName>
        <fullName evidence="1">Uncharacterized protein</fullName>
    </submittedName>
</protein>
<evidence type="ECO:0000313" key="2">
    <source>
        <dbReference type="Proteomes" id="UP001499924"/>
    </source>
</evidence>
<evidence type="ECO:0000313" key="1">
    <source>
        <dbReference type="EMBL" id="GAA3161030.1"/>
    </source>
</evidence>
<reference evidence="2" key="1">
    <citation type="journal article" date="2019" name="Int. J. Syst. Evol. Microbiol.">
        <title>The Global Catalogue of Microorganisms (GCM) 10K type strain sequencing project: providing services to taxonomists for standard genome sequencing and annotation.</title>
        <authorList>
            <consortium name="The Broad Institute Genomics Platform"/>
            <consortium name="The Broad Institute Genome Sequencing Center for Infectious Disease"/>
            <person name="Wu L."/>
            <person name="Ma J."/>
        </authorList>
    </citation>
    <scope>NUCLEOTIDE SEQUENCE [LARGE SCALE GENOMIC DNA]</scope>
    <source>
        <strain evidence="2">JCM 15614</strain>
    </source>
</reference>
<proteinExistence type="predicted"/>
<accession>A0ABP6P2P5</accession>